<dbReference type="InterPro" id="IPR013078">
    <property type="entry name" value="His_Pase_superF_clade-1"/>
</dbReference>
<feature type="active site" description="Tele-phosphohistidine intermediate" evidence="1">
    <location>
        <position position="8"/>
    </location>
</feature>
<reference evidence="3" key="1">
    <citation type="submission" date="2017-08" db="EMBL/GenBank/DDBJ databases">
        <authorList>
            <person name="Imhoff J.F."/>
            <person name="Rahn T."/>
            <person name="Kuenzel S."/>
            <person name="Neulinger S.C."/>
        </authorList>
    </citation>
    <scope>NUCLEOTIDE SEQUENCE</scope>
    <source>
        <strain evidence="3">DSM 9154</strain>
    </source>
</reference>
<dbReference type="EMBL" id="NRRE01000020">
    <property type="protein sequence ID" value="MBK1696840.1"/>
    <property type="molecule type" value="Genomic_DNA"/>
</dbReference>
<dbReference type="InterPro" id="IPR050275">
    <property type="entry name" value="PGM_Phosphatase"/>
</dbReference>
<evidence type="ECO:0000313" key="4">
    <source>
        <dbReference type="Proteomes" id="UP000778970"/>
    </source>
</evidence>
<dbReference type="CDD" id="cd07067">
    <property type="entry name" value="HP_PGM_like"/>
    <property type="match status" value="1"/>
</dbReference>
<feature type="active site" description="Proton donor/acceptor" evidence="1">
    <location>
        <position position="77"/>
    </location>
</feature>
<dbReference type="AlphaFoldDB" id="A0A934QHY8"/>
<comment type="caution">
    <text evidence="3">The sequence shown here is derived from an EMBL/GenBank/DDBJ whole genome shotgun (WGS) entry which is preliminary data.</text>
</comment>
<protein>
    <submittedName>
        <fullName evidence="3">Histidine phosphatase family protein</fullName>
    </submittedName>
</protein>
<dbReference type="Proteomes" id="UP000778970">
    <property type="component" value="Unassembled WGS sequence"/>
</dbReference>
<feature type="binding site" evidence="2">
    <location>
        <position position="56"/>
    </location>
    <ligand>
        <name>substrate</name>
    </ligand>
</feature>
<proteinExistence type="predicted"/>
<accession>A0A934QHY8</accession>
<evidence type="ECO:0000256" key="1">
    <source>
        <dbReference type="PIRSR" id="PIRSR613078-1"/>
    </source>
</evidence>
<keyword evidence="4" id="KW-1185">Reference proteome</keyword>
<dbReference type="PANTHER" id="PTHR48100">
    <property type="entry name" value="BROAD-SPECIFICITY PHOSPHATASE YOR283W-RELATED"/>
    <property type="match status" value="1"/>
</dbReference>
<feature type="binding site" evidence="2">
    <location>
        <begin position="7"/>
        <end position="14"/>
    </location>
    <ligand>
        <name>substrate</name>
    </ligand>
</feature>
<dbReference type="RefSeq" id="WP_037255491.1">
    <property type="nucleotide sequence ID" value="NZ_NRRE01000020.1"/>
</dbReference>
<dbReference type="SMART" id="SM00855">
    <property type="entry name" value="PGAM"/>
    <property type="match status" value="1"/>
</dbReference>
<dbReference type="GO" id="GO:0016791">
    <property type="term" value="F:phosphatase activity"/>
    <property type="evidence" value="ECO:0007669"/>
    <property type="project" value="TreeGrafter"/>
</dbReference>
<evidence type="ECO:0000313" key="3">
    <source>
        <dbReference type="EMBL" id="MBK1696840.1"/>
    </source>
</evidence>
<reference evidence="3" key="2">
    <citation type="journal article" date="2020" name="Microorganisms">
        <title>Osmotic Adaptation and Compatible Solute Biosynthesis of Phototrophic Bacteria as Revealed from Genome Analyses.</title>
        <authorList>
            <person name="Imhoff J.F."/>
            <person name="Rahn T."/>
            <person name="Kunzel S."/>
            <person name="Keller A."/>
            <person name="Neulinger S.C."/>
        </authorList>
    </citation>
    <scope>NUCLEOTIDE SEQUENCE</scope>
    <source>
        <strain evidence="3">DSM 9154</strain>
    </source>
</reference>
<dbReference type="Gene3D" id="3.40.50.1240">
    <property type="entry name" value="Phosphoglycerate mutase-like"/>
    <property type="match status" value="1"/>
</dbReference>
<name>A0A934QHY8_9PROT</name>
<sequence length="201" mass="22154">MKLALIRHGPTAWNAEKRIQGRTDVPLSQAGRATVAQWRVPIDVKAYQVLVSPLTRARETAELLGLRGTRIEPALAERSWGSWEGERLPELRSRYGSDMKNWEARGLDFRAPQGESSRDLQARLMPLLVRLAADATDTLAVTHRGVIRAIYALATGWDMRDKPPEALHDGCLQLFELTGDGLPVVSALNRPLGDGARAEGS</sequence>
<dbReference type="PANTHER" id="PTHR48100:SF1">
    <property type="entry name" value="HISTIDINE PHOSPHATASE FAMILY PROTEIN-RELATED"/>
    <property type="match status" value="1"/>
</dbReference>
<organism evidence="3 4">
    <name type="scientific">Rhodovibrio salinarum</name>
    <dbReference type="NCBI Taxonomy" id="1087"/>
    <lineage>
        <taxon>Bacteria</taxon>
        <taxon>Pseudomonadati</taxon>
        <taxon>Pseudomonadota</taxon>
        <taxon>Alphaproteobacteria</taxon>
        <taxon>Rhodospirillales</taxon>
        <taxon>Rhodovibrionaceae</taxon>
        <taxon>Rhodovibrio</taxon>
    </lineage>
</organism>
<dbReference type="SUPFAM" id="SSF53254">
    <property type="entry name" value="Phosphoglycerate mutase-like"/>
    <property type="match status" value="1"/>
</dbReference>
<dbReference type="InterPro" id="IPR029033">
    <property type="entry name" value="His_PPase_superfam"/>
</dbReference>
<dbReference type="GO" id="GO:0005737">
    <property type="term" value="C:cytoplasm"/>
    <property type="evidence" value="ECO:0007669"/>
    <property type="project" value="TreeGrafter"/>
</dbReference>
<dbReference type="Pfam" id="PF00300">
    <property type="entry name" value="His_Phos_1"/>
    <property type="match status" value="1"/>
</dbReference>
<gene>
    <name evidence="3" type="ORF">CKO21_06230</name>
</gene>
<evidence type="ECO:0000256" key="2">
    <source>
        <dbReference type="PIRSR" id="PIRSR613078-2"/>
    </source>
</evidence>